<name>A0A091CXP1_FUKDA</name>
<gene>
    <name evidence="1" type="ORF">H920_15069</name>
</gene>
<protein>
    <submittedName>
        <fullName evidence="1">Uncharacterized protein</fullName>
    </submittedName>
</protein>
<keyword evidence="2" id="KW-1185">Reference proteome</keyword>
<evidence type="ECO:0000313" key="2">
    <source>
        <dbReference type="Proteomes" id="UP000028990"/>
    </source>
</evidence>
<organism evidence="1 2">
    <name type="scientific">Fukomys damarensis</name>
    <name type="common">Damaraland mole rat</name>
    <name type="synonym">Cryptomys damarensis</name>
    <dbReference type="NCBI Taxonomy" id="885580"/>
    <lineage>
        <taxon>Eukaryota</taxon>
        <taxon>Metazoa</taxon>
        <taxon>Chordata</taxon>
        <taxon>Craniata</taxon>
        <taxon>Vertebrata</taxon>
        <taxon>Euteleostomi</taxon>
        <taxon>Mammalia</taxon>
        <taxon>Eutheria</taxon>
        <taxon>Euarchontoglires</taxon>
        <taxon>Glires</taxon>
        <taxon>Rodentia</taxon>
        <taxon>Hystricomorpha</taxon>
        <taxon>Bathyergidae</taxon>
        <taxon>Fukomys</taxon>
    </lineage>
</organism>
<dbReference type="AlphaFoldDB" id="A0A091CXP1"/>
<reference evidence="1 2" key="1">
    <citation type="submission" date="2013-11" db="EMBL/GenBank/DDBJ databases">
        <title>The Damaraland mole rat (Fukomys damarensis) genome and evolution of African mole rats.</title>
        <authorList>
            <person name="Gladyshev V.N."/>
            <person name="Fang X."/>
        </authorList>
    </citation>
    <scope>NUCLEOTIDE SEQUENCE [LARGE SCALE GENOMIC DNA]</scope>
    <source>
        <tissue evidence="1">Liver</tissue>
    </source>
</reference>
<evidence type="ECO:0000313" key="1">
    <source>
        <dbReference type="EMBL" id="KFO23497.1"/>
    </source>
</evidence>
<accession>A0A091CXP1</accession>
<sequence>MTGEFPPLPSCSSILMVATAESFRGELHASLFTAVRQRCLLPVALRAQAWHSANMREKDSSDATPGLLRARRKCTLQCSIVDEATTADIRLLDSVIPLNSISFPSSPFLLCSCFLDPARK</sequence>
<dbReference type="EMBL" id="KN123762">
    <property type="protein sequence ID" value="KFO23497.1"/>
    <property type="molecule type" value="Genomic_DNA"/>
</dbReference>
<proteinExistence type="predicted"/>
<dbReference type="Proteomes" id="UP000028990">
    <property type="component" value="Unassembled WGS sequence"/>
</dbReference>